<name>A0AAU7CIP0_9BACT</name>
<reference evidence="2" key="1">
    <citation type="submission" date="2024-05" db="EMBL/GenBank/DDBJ databases">
        <title>Planctomycetes of the genus Singulisphaera possess chitinolytic capabilities.</title>
        <authorList>
            <person name="Ivanova A."/>
        </authorList>
    </citation>
    <scope>NUCLEOTIDE SEQUENCE</scope>
    <source>
        <strain evidence="2">Ch08T</strain>
    </source>
</reference>
<protein>
    <submittedName>
        <fullName evidence="2">Uncharacterized protein</fullName>
    </submittedName>
</protein>
<accession>A0AAU7CIP0</accession>
<evidence type="ECO:0000313" key="2">
    <source>
        <dbReference type="EMBL" id="XBH05333.1"/>
    </source>
</evidence>
<dbReference type="EMBL" id="CP155447">
    <property type="protein sequence ID" value="XBH05333.1"/>
    <property type="molecule type" value="Genomic_DNA"/>
</dbReference>
<evidence type="ECO:0000256" key="1">
    <source>
        <dbReference type="SAM" id="SignalP"/>
    </source>
</evidence>
<dbReference type="RefSeq" id="WP_406698149.1">
    <property type="nucleotide sequence ID" value="NZ_CP155447.1"/>
</dbReference>
<sequence>MTRTTVAALALIASFAGQAFGQINFIGPGSTPQGDILRGGGVFLQGAGIYNYYTAMGDSINADTMMRVNEYIYLSIRQDRAEKAARRARRTAERLANFNQIRDRIENDPNQNDMVKGDALNALFEKLVGPKISPSSYRLNSFELDSDMVRRIPFFYAPNQATIAMSRIIPAGKWPIALRGPEFAPQRRNYEHALDAVLELQLDRKTTRDSLIALETAVKDLSERLDQVISPEKETLYLEAKGFIRRLEASKEMMKRKDIEMIIGEIDRYSGTTVHDLVIFMQRYNLRFGVPEIGTERAAYPKLYAAMKQQFDELNEALQVEGRAPRDREQ</sequence>
<feature type="signal peptide" evidence="1">
    <location>
        <begin position="1"/>
        <end position="21"/>
    </location>
</feature>
<keyword evidence="1" id="KW-0732">Signal</keyword>
<proteinExistence type="predicted"/>
<organism evidence="2">
    <name type="scientific">Singulisphaera sp. Ch08</name>
    <dbReference type="NCBI Taxonomy" id="3120278"/>
    <lineage>
        <taxon>Bacteria</taxon>
        <taxon>Pseudomonadati</taxon>
        <taxon>Planctomycetota</taxon>
        <taxon>Planctomycetia</taxon>
        <taxon>Isosphaerales</taxon>
        <taxon>Isosphaeraceae</taxon>
        <taxon>Singulisphaera</taxon>
    </lineage>
</organism>
<dbReference type="AlphaFoldDB" id="A0AAU7CIP0"/>
<feature type="chain" id="PRO_5043694565" evidence="1">
    <location>
        <begin position="22"/>
        <end position="330"/>
    </location>
</feature>
<gene>
    <name evidence="2" type="ORF">V5E97_04755</name>
</gene>